<name>A0A4R5M2T9_9BURK</name>
<organism evidence="3 4">
    <name type="scientific">Paraburkholderia silviterrae</name>
    <dbReference type="NCBI Taxonomy" id="2528715"/>
    <lineage>
        <taxon>Bacteria</taxon>
        <taxon>Pseudomonadati</taxon>
        <taxon>Pseudomonadota</taxon>
        <taxon>Betaproteobacteria</taxon>
        <taxon>Burkholderiales</taxon>
        <taxon>Burkholderiaceae</taxon>
        <taxon>Paraburkholderia</taxon>
    </lineage>
</organism>
<accession>A0A4R5M2T9</accession>
<feature type="compositionally biased region" description="Polar residues" evidence="1">
    <location>
        <begin position="196"/>
        <end position="210"/>
    </location>
</feature>
<evidence type="ECO:0000256" key="1">
    <source>
        <dbReference type="SAM" id="MobiDB-lite"/>
    </source>
</evidence>
<reference evidence="3 4" key="1">
    <citation type="submission" date="2019-03" db="EMBL/GenBank/DDBJ databases">
        <title>Paraburkholderia sp. 4M-K11, isolated from subtropical forest soil.</title>
        <authorList>
            <person name="Gao Z.-H."/>
            <person name="Qiu L.-H."/>
        </authorList>
    </citation>
    <scope>NUCLEOTIDE SEQUENCE [LARGE SCALE GENOMIC DNA]</scope>
    <source>
        <strain evidence="3 4">4M-K11</strain>
    </source>
</reference>
<proteinExistence type="predicted"/>
<feature type="region of interest" description="Disordered" evidence="1">
    <location>
        <begin position="190"/>
        <end position="219"/>
    </location>
</feature>
<comment type="caution">
    <text evidence="3">The sequence shown here is derived from an EMBL/GenBank/DDBJ whole genome shotgun (WGS) entry which is preliminary data.</text>
</comment>
<dbReference type="AlphaFoldDB" id="A0A4R5M2T9"/>
<evidence type="ECO:0000313" key="3">
    <source>
        <dbReference type="EMBL" id="TDG19900.1"/>
    </source>
</evidence>
<evidence type="ECO:0000313" key="4">
    <source>
        <dbReference type="Proteomes" id="UP000295722"/>
    </source>
</evidence>
<feature type="signal peptide" evidence="2">
    <location>
        <begin position="1"/>
        <end position="21"/>
    </location>
</feature>
<keyword evidence="2" id="KW-0732">Signal</keyword>
<protein>
    <submittedName>
        <fullName evidence="3">Uncharacterized protein</fullName>
    </submittedName>
</protein>
<dbReference type="EMBL" id="SMRP01000019">
    <property type="protein sequence ID" value="TDG19900.1"/>
    <property type="molecule type" value="Genomic_DNA"/>
</dbReference>
<dbReference type="OrthoDB" id="9092967at2"/>
<sequence>MHSIRFRPSVLGGLLATFAFAATPAASAHTGAPGSGPAGTAIYGIALYKPFTAMPECPFKPNSSPGADKAYTDETPHPCFEHADLSLIGTAPTGTEMLDVMYPVDKTPEMYTSLRISLIKGIVHGVYLLTPGVDTQVHDYAFLEYKFGRPQVKRSVIVQDRMRGTYQVIKASWQRPDGVSLSFTGAADAPNAGEFTATTPQEGARQQAQNDQHEGVPKL</sequence>
<feature type="chain" id="PRO_5020417593" evidence="2">
    <location>
        <begin position="22"/>
        <end position="219"/>
    </location>
</feature>
<dbReference type="Proteomes" id="UP000295722">
    <property type="component" value="Unassembled WGS sequence"/>
</dbReference>
<evidence type="ECO:0000256" key="2">
    <source>
        <dbReference type="SAM" id="SignalP"/>
    </source>
</evidence>
<gene>
    <name evidence="3" type="ORF">EYW47_29035</name>
</gene>
<dbReference type="RefSeq" id="WP_133198279.1">
    <property type="nucleotide sequence ID" value="NZ_JBHUCW010000030.1"/>
</dbReference>
<keyword evidence="4" id="KW-1185">Reference proteome</keyword>